<gene>
    <name evidence="3" type="ORF">HDID_LOCUS10483</name>
</gene>
<feature type="region of interest" description="Disordered" evidence="1">
    <location>
        <begin position="479"/>
        <end position="654"/>
    </location>
</feature>
<feature type="compositionally biased region" description="Low complexity" evidence="1">
    <location>
        <begin position="634"/>
        <end position="654"/>
    </location>
</feature>
<protein>
    <submittedName>
        <fullName evidence="5">Non-specific serine/threonine protein kinase</fullName>
    </submittedName>
</protein>
<feature type="compositionally biased region" description="Low complexity" evidence="1">
    <location>
        <begin position="528"/>
        <end position="540"/>
    </location>
</feature>
<keyword evidence="2" id="KW-0472">Membrane</keyword>
<feature type="compositionally biased region" description="Polar residues" evidence="1">
    <location>
        <begin position="189"/>
        <end position="202"/>
    </location>
</feature>
<reference evidence="3 4" key="2">
    <citation type="submission" date="2018-11" db="EMBL/GenBank/DDBJ databases">
        <authorList>
            <consortium name="Pathogen Informatics"/>
        </authorList>
    </citation>
    <scope>NUCLEOTIDE SEQUENCE [LARGE SCALE GENOMIC DNA]</scope>
</reference>
<feature type="region of interest" description="Disordered" evidence="1">
    <location>
        <begin position="211"/>
        <end position="235"/>
    </location>
</feature>
<feature type="region of interest" description="Disordered" evidence="1">
    <location>
        <begin position="1"/>
        <end position="25"/>
    </location>
</feature>
<feature type="compositionally biased region" description="Polar residues" evidence="1">
    <location>
        <begin position="315"/>
        <end position="324"/>
    </location>
</feature>
<name>A0A0R3SXK3_HYMDI</name>
<evidence type="ECO:0000313" key="5">
    <source>
        <dbReference type="WBParaSite" id="HDID_0001048501-mRNA-1"/>
    </source>
</evidence>
<reference evidence="5" key="1">
    <citation type="submission" date="2017-02" db="UniProtKB">
        <authorList>
            <consortium name="WormBaseParasite"/>
        </authorList>
    </citation>
    <scope>IDENTIFICATION</scope>
</reference>
<dbReference type="AlphaFoldDB" id="A0A0R3SXK3"/>
<feature type="compositionally biased region" description="Low complexity" evidence="1">
    <location>
        <begin position="408"/>
        <end position="438"/>
    </location>
</feature>
<feature type="region of interest" description="Disordered" evidence="1">
    <location>
        <begin position="272"/>
        <end position="341"/>
    </location>
</feature>
<keyword evidence="2" id="KW-0812">Transmembrane</keyword>
<feature type="compositionally biased region" description="Low complexity" evidence="1">
    <location>
        <begin position="548"/>
        <end position="590"/>
    </location>
</feature>
<feature type="compositionally biased region" description="Pro residues" evidence="1">
    <location>
        <begin position="591"/>
        <end position="601"/>
    </location>
</feature>
<keyword evidence="2" id="KW-1133">Transmembrane helix</keyword>
<dbReference type="Proteomes" id="UP000274504">
    <property type="component" value="Unassembled WGS sequence"/>
</dbReference>
<feature type="region of interest" description="Disordered" evidence="1">
    <location>
        <begin position="401"/>
        <end position="441"/>
    </location>
</feature>
<feature type="compositionally biased region" description="Polar residues" evidence="1">
    <location>
        <begin position="211"/>
        <end position="222"/>
    </location>
</feature>
<proteinExistence type="predicted"/>
<feature type="compositionally biased region" description="Polar residues" evidence="1">
    <location>
        <begin position="1"/>
        <end position="12"/>
    </location>
</feature>
<dbReference type="EMBL" id="UYSG01011714">
    <property type="protein sequence ID" value="VDL63421.1"/>
    <property type="molecule type" value="Genomic_DNA"/>
</dbReference>
<feature type="transmembrane region" description="Helical" evidence="2">
    <location>
        <begin position="765"/>
        <end position="792"/>
    </location>
</feature>
<feature type="compositionally biased region" description="Low complexity" evidence="1">
    <location>
        <begin position="331"/>
        <end position="341"/>
    </location>
</feature>
<dbReference type="STRING" id="6216.A0A0R3SXK3"/>
<organism evidence="5">
    <name type="scientific">Hymenolepis diminuta</name>
    <name type="common">Rat tapeworm</name>
    <dbReference type="NCBI Taxonomy" id="6216"/>
    <lineage>
        <taxon>Eukaryota</taxon>
        <taxon>Metazoa</taxon>
        <taxon>Spiralia</taxon>
        <taxon>Lophotrochozoa</taxon>
        <taxon>Platyhelminthes</taxon>
        <taxon>Cestoda</taxon>
        <taxon>Eucestoda</taxon>
        <taxon>Cyclophyllidea</taxon>
        <taxon>Hymenolepididae</taxon>
        <taxon>Hymenolepis</taxon>
    </lineage>
</organism>
<feature type="region of interest" description="Disordered" evidence="1">
    <location>
        <begin position="183"/>
        <end position="202"/>
    </location>
</feature>
<sequence length="795" mass="84710">MMLLTQLETPRSNPLPPLPNHYLLPQPKQPVARTEVRITLRVRSESPPVRRVQLDENGSLVRCDSNNATTTITLRRHSVATVASLYAPISSDQLEEARHAIGRPPSDSVPHTTCARDLETASTKQLPPLHPRSVLPRAVAVRINQNQTSPNKPASGNFTSTFLINTPGHSCVTRSRSFKTLRRCESTESNHSSSKPRPLTRHSSFETALRNYSNNSDNLSHIPSNRSSEEPSPRSRSFVSIESFVVVNPNAKLPPAHPSTAAIQRNGVGIGMLASNKRPNSPTKPPPSRPPHDLNPSPFLERSAVNIVMTGGGPESTSSPNQGSHFLPKEAAPAARRPVSRPIRNYARIQLPCTKASSRNNNHVMTDSLKLYEEQIFSHQISSGQRPFSWCIDVGSLDKSMGRTPDDNNSSGSPSATNSSSTMSSACSSSSSSNASHAVGPPKIGHFNHLACLRPGAAQDQPGIPISSKSRNLSPIIHAVRPGSPQVTPIHLHSPPVPPGAANRVSSRPRPGSILPGGSNAVLPPPLTESTATTSEASTPNADENTKKLLTTATTSSSGTGKISGGASSASTSTSFASSLATVRPVRSGSPPSPHLPPAPVPFEECSTTLATVRPDDSFPTPGLSLLPPPPPWNNNNNSSMGSSVSSPRISGSKGSSAVRQLFVCPYCRALPTMCRCSASLNSASETEASTSFEDSEDESESTYAFSTLDSDFIAWMRLSVKNVSASHPCYSSRQAEALATLTRQEVVNIVSIFNTNPLGLRMSLVSYGFLALNFPIITVTLADIFGSIYGITVP</sequence>
<dbReference type="OrthoDB" id="6288367at2759"/>
<accession>A0A0R3SXK3</accession>
<dbReference type="WBParaSite" id="HDID_0001048501-mRNA-1">
    <property type="protein sequence ID" value="HDID_0001048501-mRNA-1"/>
    <property type="gene ID" value="HDID_0001048501"/>
</dbReference>
<evidence type="ECO:0000313" key="4">
    <source>
        <dbReference type="Proteomes" id="UP000274504"/>
    </source>
</evidence>
<evidence type="ECO:0000313" key="3">
    <source>
        <dbReference type="EMBL" id="VDL63421.1"/>
    </source>
</evidence>
<evidence type="ECO:0000256" key="2">
    <source>
        <dbReference type="SAM" id="Phobius"/>
    </source>
</evidence>
<evidence type="ECO:0000256" key="1">
    <source>
        <dbReference type="SAM" id="MobiDB-lite"/>
    </source>
</evidence>